<dbReference type="RefSeq" id="WP_284297047.1">
    <property type="nucleotide sequence ID" value="NZ_BSVA01000001.1"/>
</dbReference>
<evidence type="ECO:0008006" key="4">
    <source>
        <dbReference type="Google" id="ProtNLM"/>
    </source>
</evidence>
<keyword evidence="3" id="KW-1185">Reference proteome</keyword>
<evidence type="ECO:0000313" key="3">
    <source>
        <dbReference type="Proteomes" id="UP001157069"/>
    </source>
</evidence>
<name>A0ABQ6JMZ2_9MICO</name>
<feature type="transmembrane region" description="Helical" evidence="1">
    <location>
        <begin position="58"/>
        <end position="78"/>
    </location>
</feature>
<accession>A0ABQ6JMZ2</accession>
<evidence type="ECO:0000313" key="2">
    <source>
        <dbReference type="EMBL" id="GMA89667.1"/>
    </source>
</evidence>
<comment type="caution">
    <text evidence="2">The sequence shown here is derived from an EMBL/GenBank/DDBJ whole genome shotgun (WGS) entry which is preliminary data.</text>
</comment>
<evidence type="ECO:0000256" key="1">
    <source>
        <dbReference type="SAM" id="Phobius"/>
    </source>
</evidence>
<reference evidence="3" key="1">
    <citation type="journal article" date="2019" name="Int. J. Syst. Evol. Microbiol.">
        <title>The Global Catalogue of Microorganisms (GCM) 10K type strain sequencing project: providing services to taxonomists for standard genome sequencing and annotation.</title>
        <authorList>
            <consortium name="The Broad Institute Genomics Platform"/>
            <consortium name="The Broad Institute Genome Sequencing Center for Infectious Disease"/>
            <person name="Wu L."/>
            <person name="Ma J."/>
        </authorList>
    </citation>
    <scope>NUCLEOTIDE SEQUENCE [LARGE SCALE GENOMIC DNA]</scope>
    <source>
        <strain evidence="3">NBRC 108755</strain>
    </source>
</reference>
<dbReference type="EMBL" id="BSVA01000001">
    <property type="protein sequence ID" value="GMA89667.1"/>
    <property type="molecule type" value="Genomic_DNA"/>
</dbReference>
<keyword evidence="1" id="KW-1133">Transmembrane helix</keyword>
<organism evidence="2 3">
    <name type="scientific">Homoserinibacter gongjuensis</name>
    <dbReference type="NCBI Taxonomy" id="1162968"/>
    <lineage>
        <taxon>Bacteria</taxon>
        <taxon>Bacillati</taxon>
        <taxon>Actinomycetota</taxon>
        <taxon>Actinomycetes</taxon>
        <taxon>Micrococcales</taxon>
        <taxon>Microbacteriaceae</taxon>
        <taxon>Homoserinibacter</taxon>
    </lineage>
</organism>
<keyword evidence="1" id="KW-0812">Transmembrane</keyword>
<dbReference type="Proteomes" id="UP001157069">
    <property type="component" value="Unassembled WGS sequence"/>
</dbReference>
<sequence>MEIVFVTVIGAGLGGLIRYLVPGRRTYGLALLPAVGAAATSGVWALLVWLGWPFDGGWIWTVSILAGIAADLAVALLLPRTRDAADARALHELTGGRLSR</sequence>
<gene>
    <name evidence="2" type="ORF">GCM10025869_01960</name>
</gene>
<protein>
    <recommendedName>
        <fullName evidence="4">GlsB/YeaQ/YmgE family stress response membrane protein</fullName>
    </recommendedName>
</protein>
<feature type="transmembrane region" description="Helical" evidence="1">
    <location>
        <begin position="27"/>
        <end position="52"/>
    </location>
</feature>
<proteinExistence type="predicted"/>
<keyword evidence="1" id="KW-0472">Membrane</keyword>